<evidence type="ECO:0000256" key="5">
    <source>
        <dbReference type="ARBA" id="ARBA00022670"/>
    </source>
</evidence>
<reference evidence="10" key="2">
    <citation type="submission" date="2025-09" db="UniProtKB">
        <authorList>
            <consortium name="Ensembl"/>
        </authorList>
    </citation>
    <scope>IDENTIFICATION</scope>
</reference>
<comment type="subcellular location">
    <subcellularLocation>
        <location evidence="2">Nucleus</location>
    </subcellularLocation>
</comment>
<dbReference type="Pfam" id="PF00227">
    <property type="entry name" value="Proteasome"/>
    <property type="match status" value="1"/>
</dbReference>
<evidence type="ECO:0000313" key="11">
    <source>
        <dbReference type="Proteomes" id="UP000472260"/>
    </source>
</evidence>
<evidence type="ECO:0000256" key="1">
    <source>
        <dbReference type="ARBA" id="ARBA00001198"/>
    </source>
</evidence>
<dbReference type="InterPro" id="IPR023333">
    <property type="entry name" value="Proteasome_suB-type"/>
</dbReference>
<keyword evidence="9" id="KW-0539">Nucleus</keyword>
<dbReference type="Gene3D" id="3.60.20.10">
    <property type="entry name" value="Glutamine Phosphoribosylpyrophosphate, subunit 1, domain 1"/>
    <property type="match status" value="1"/>
</dbReference>
<dbReference type="Proteomes" id="UP000472260">
    <property type="component" value="Unassembled WGS sequence"/>
</dbReference>
<evidence type="ECO:0000256" key="8">
    <source>
        <dbReference type="ARBA" id="ARBA00022942"/>
    </source>
</evidence>
<evidence type="ECO:0000256" key="3">
    <source>
        <dbReference type="ARBA" id="ARBA00012039"/>
    </source>
</evidence>
<sequence>LFTVDVAPSETSKSTLKLKVKKTGTTIAGVIFKDGVVLGADTRATSGEVVADKNCSKIHYITPNIYCCGAGTAADTEKTTDMLRFNLALQILSMGRNPRLIMASRILQDFLFRGRSLYDLNKQWLVNGNYNTYNFCIHICCKNKIIDSI</sequence>
<dbReference type="AlphaFoldDB" id="A0A671N0J1"/>
<dbReference type="GO" id="GO:0005737">
    <property type="term" value="C:cytoplasm"/>
    <property type="evidence" value="ECO:0007669"/>
    <property type="project" value="TreeGrafter"/>
</dbReference>
<reference evidence="10" key="1">
    <citation type="submission" date="2025-08" db="UniProtKB">
        <authorList>
            <consortium name="Ensembl"/>
        </authorList>
    </citation>
    <scope>IDENTIFICATION</scope>
</reference>
<keyword evidence="8" id="KW-0647">Proteasome</keyword>
<organism evidence="10 11">
    <name type="scientific">Sinocyclocheilus anshuiensis</name>
    <dbReference type="NCBI Taxonomy" id="1608454"/>
    <lineage>
        <taxon>Eukaryota</taxon>
        <taxon>Metazoa</taxon>
        <taxon>Chordata</taxon>
        <taxon>Craniata</taxon>
        <taxon>Vertebrata</taxon>
        <taxon>Euteleostomi</taxon>
        <taxon>Actinopterygii</taxon>
        <taxon>Neopterygii</taxon>
        <taxon>Teleostei</taxon>
        <taxon>Ostariophysi</taxon>
        <taxon>Cypriniformes</taxon>
        <taxon>Cyprinidae</taxon>
        <taxon>Cyprininae</taxon>
        <taxon>Sinocyclocheilus</taxon>
    </lineage>
</organism>
<evidence type="ECO:0000256" key="6">
    <source>
        <dbReference type="ARBA" id="ARBA00022698"/>
    </source>
</evidence>
<keyword evidence="11" id="KW-1185">Reference proteome</keyword>
<dbReference type="GO" id="GO:0004298">
    <property type="term" value="F:threonine-type endopeptidase activity"/>
    <property type="evidence" value="ECO:0007669"/>
    <property type="project" value="UniProtKB-KW"/>
</dbReference>
<keyword evidence="5" id="KW-0645">Protease</keyword>
<evidence type="ECO:0000256" key="7">
    <source>
        <dbReference type="ARBA" id="ARBA00022801"/>
    </source>
</evidence>
<dbReference type="GO" id="GO:0051603">
    <property type="term" value="P:proteolysis involved in protein catabolic process"/>
    <property type="evidence" value="ECO:0007669"/>
    <property type="project" value="InterPro"/>
</dbReference>
<gene>
    <name evidence="10" type="primary">LOC107687348</name>
</gene>
<evidence type="ECO:0000256" key="9">
    <source>
        <dbReference type="ARBA" id="ARBA00023242"/>
    </source>
</evidence>
<proteinExistence type="predicted"/>
<dbReference type="SUPFAM" id="SSF56235">
    <property type="entry name" value="N-terminal nucleophile aminohydrolases (Ntn hydrolases)"/>
    <property type="match status" value="1"/>
</dbReference>
<comment type="catalytic activity">
    <reaction evidence="1">
        <text>Cleavage of peptide bonds with very broad specificity.</text>
        <dbReference type="EC" id="3.4.25.1"/>
    </reaction>
</comment>
<protein>
    <recommendedName>
        <fullName evidence="3">proteasome endopeptidase complex</fullName>
        <ecNumber evidence="3">3.4.25.1</ecNumber>
    </recommendedName>
</protein>
<evidence type="ECO:0000256" key="4">
    <source>
        <dbReference type="ARBA" id="ARBA00022490"/>
    </source>
</evidence>
<dbReference type="Ensembl" id="ENSSANT00000041854.1">
    <property type="protein sequence ID" value="ENSSANP00000039339.1"/>
    <property type="gene ID" value="ENSSANG00000019965.1"/>
</dbReference>
<dbReference type="PANTHER" id="PTHR32194:SF4">
    <property type="entry name" value="PROTEASOME SUBUNIT BETA TYPE-7"/>
    <property type="match status" value="1"/>
</dbReference>
<evidence type="ECO:0000313" key="10">
    <source>
        <dbReference type="Ensembl" id="ENSSANP00000039339.1"/>
    </source>
</evidence>
<dbReference type="PROSITE" id="PS00854">
    <property type="entry name" value="PROTEASOME_BETA_1"/>
    <property type="match status" value="1"/>
</dbReference>
<dbReference type="InterPro" id="IPR001353">
    <property type="entry name" value="Proteasome_sua/b"/>
</dbReference>
<evidence type="ECO:0000256" key="2">
    <source>
        <dbReference type="ARBA" id="ARBA00004123"/>
    </source>
</evidence>
<dbReference type="PANTHER" id="PTHR32194">
    <property type="entry name" value="METALLOPROTEASE TLDD"/>
    <property type="match status" value="1"/>
</dbReference>
<dbReference type="InterPro" id="IPR029055">
    <property type="entry name" value="Ntn_hydrolases_N"/>
</dbReference>
<keyword evidence="7" id="KW-0378">Hydrolase</keyword>
<dbReference type="GO" id="GO:0005634">
    <property type="term" value="C:nucleus"/>
    <property type="evidence" value="ECO:0007669"/>
    <property type="project" value="UniProtKB-SubCell"/>
</dbReference>
<dbReference type="EC" id="3.4.25.1" evidence="3"/>
<dbReference type="InterPro" id="IPR016050">
    <property type="entry name" value="Proteasome_bsu_CS"/>
</dbReference>
<keyword evidence="4" id="KW-0963">Cytoplasm</keyword>
<name>A0A671N0J1_9TELE</name>
<accession>A0A671N0J1</accession>
<keyword evidence="6" id="KW-0888">Threonine protease</keyword>
<dbReference type="GO" id="GO:0005839">
    <property type="term" value="C:proteasome core complex"/>
    <property type="evidence" value="ECO:0007669"/>
    <property type="project" value="InterPro"/>
</dbReference>